<sequence>MSAAVPAAVSVAGPRVPRVNIDDLVWQKDWHGGVPPRLVEEILERGGLEVLVEAARERGDWFCAEGAVRGLCADGEFARAWAVVEPFTATGWQPAIRAGADVLLRWGRVEQALELAHPPGPGAEPGDAWPDYAEVLVGAGRVDEAIDALVPYLGERGVLQALVRITEGQDRDDRLLELLTPVAEEFSRDPRQCGIGDLWYALSARTTVLERSGRADEAMSLLGADVAARRYGPENTVDFHAELLARHGRIEPLRELATRTRNPKAVRAYVTTLEDLGRAAEAETYLRGFHDPAAGPDNFMVALQEFLIRQDRLDEAVQVVGHTFDDLYESLLQSTMILMAEQGHPDKAVQLTEGRSPEFLEENERYWLRSNRWWLMGEAGRSREAIAEIEALPPDEVDDLEVTIAWLLARDDRTEEAVALLRRCPGSQAATDLARLLVRQGRCAEAVAVIPDVSTQRAENRRLLGKGKEAE</sequence>
<evidence type="ECO:0008006" key="3">
    <source>
        <dbReference type="Google" id="ProtNLM"/>
    </source>
</evidence>
<protein>
    <recommendedName>
        <fullName evidence="3">Tetratricopeptide repeat protein</fullName>
    </recommendedName>
</protein>
<dbReference type="Gene3D" id="1.25.40.10">
    <property type="entry name" value="Tetratricopeptide repeat domain"/>
    <property type="match status" value="1"/>
</dbReference>
<proteinExistence type="predicted"/>
<accession>A0A239NCC5</accession>
<keyword evidence="2" id="KW-1185">Reference proteome</keyword>
<dbReference type="AlphaFoldDB" id="A0A239NCC5"/>
<organism evidence="1 2">
    <name type="scientific">Actinacidiphila glaucinigra</name>
    <dbReference type="NCBI Taxonomy" id="235986"/>
    <lineage>
        <taxon>Bacteria</taxon>
        <taxon>Bacillati</taxon>
        <taxon>Actinomycetota</taxon>
        <taxon>Actinomycetes</taxon>
        <taxon>Kitasatosporales</taxon>
        <taxon>Streptomycetaceae</taxon>
        <taxon>Actinacidiphila</taxon>
    </lineage>
</organism>
<name>A0A239NCC5_9ACTN</name>
<evidence type="ECO:0000313" key="1">
    <source>
        <dbReference type="EMBL" id="SNT52142.1"/>
    </source>
</evidence>
<gene>
    <name evidence="1" type="ORF">SAMN05216252_13375</name>
</gene>
<evidence type="ECO:0000313" key="2">
    <source>
        <dbReference type="Proteomes" id="UP000198280"/>
    </source>
</evidence>
<dbReference type="Proteomes" id="UP000198280">
    <property type="component" value="Unassembled WGS sequence"/>
</dbReference>
<dbReference type="InterPro" id="IPR011990">
    <property type="entry name" value="TPR-like_helical_dom_sf"/>
</dbReference>
<reference evidence="1 2" key="1">
    <citation type="submission" date="2017-06" db="EMBL/GenBank/DDBJ databases">
        <authorList>
            <person name="Kim H.J."/>
            <person name="Triplett B.A."/>
        </authorList>
    </citation>
    <scope>NUCLEOTIDE SEQUENCE [LARGE SCALE GENOMIC DNA]</scope>
    <source>
        <strain evidence="1 2">CGMCC 4.1858</strain>
    </source>
</reference>
<dbReference type="EMBL" id="FZOF01000033">
    <property type="protein sequence ID" value="SNT52142.1"/>
    <property type="molecule type" value="Genomic_DNA"/>
</dbReference>